<dbReference type="SUPFAM" id="SSF53474">
    <property type="entry name" value="alpha/beta-Hydrolases"/>
    <property type="match status" value="1"/>
</dbReference>
<dbReference type="EMBL" id="OZ034821">
    <property type="protein sequence ID" value="CAL1407250.1"/>
    <property type="molecule type" value="Genomic_DNA"/>
</dbReference>
<evidence type="ECO:0000313" key="7">
    <source>
        <dbReference type="Proteomes" id="UP001497516"/>
    </source>
</evidence>
<feature type="chain" id="PRO_5043505997" description="Lipase" evidence="4">
    <location>
        <begin position="23"/>
        <end position="409"/>
    </location>
</feature>
<dbReference type="FunFam" id="3.40.50.1820:FF:000126">
    <property type="entry name" value="Lipase"/>
    <property type="match status" value="1"/>
</dbReference>
<dbReference type="Proteomes" id="UP001497516">
    <property type="component" value="Chromosome 8"/>
</dbReference>
<dbReference type="InterPro" id="IPR025483">
    <property type="entry name" value="Lipase_euk"/>
</dbReference>
<feature type="active site" description="Charge relay system" evidence="3">
    <location>
        <position position="352"/>
    </location>
</feature>
<sequence length="409" mass="45193">MARTSAVSVLVVLLLSASTCFATRTKLYIGNSEGSKSMAHWVDDGGICQSMVESQGYACEEHQVTTEDGYILGIQRMQVAKSGKKAYKPPVLIQHGLFSDGATWMLNSPAESLPFLLVDDGYDVWIANTRGTIHSQGHTSLSPNDGAYWEWSWEELADYDLPAVFQYVYDHTGQQKHHYIGHSLGTLTALAAFAEGDLLNMTRSAALLCPIAHLNHITSPSKIAADMYLPEDIYKLGYREFLKGGLAFTKFLDSVCSKPGINCTDLVAAMTGPSCCVNASRVDQFLNNQPQPTSVKNIVHLSQMIRTGNIAKFDYGNEADNMDHYHQPTPPTYTMSKIQPSFPLFLAYGGKDMLADVDDMAILIDNLKDHDESKLVLHFVDSYAHVDFVFGVNAHSVVYGPVMDFFKLH</sequence>
<dbReference type="PANTHER" id="PTHR11005">
    <property type="entry name" value="LYSOSOMAL ACID LIPASE-RELATED"/>
    <property type="match status" value="1"/>
</dbReference>
<feature type="active site" description="Nucleophile" evidence="3">
    <location>
        <position position="183"/>
    </location>
</feature>
<feature type="signal peptide" evidence="4">
    <location>
        <begin position="1"/>
        <end position="22"/>
    </location>
</feature>
<keyword evidence="7" id="KW-1185">Reference proteome</keyword>
<evidence type="ECO:0000313" key="6">
    <source>
        <dbReference type="EMBL" id="CAL1407250.1"/>
    </source>
</evidence>
<evidence type="ECO:0000256" key="3">
    <source>
        <dbReference type="PIRSR" id="PIRSR000862-1"/>
    </source>
</evidence>
<proteinExistence type="inferred from homology"/>
<keyword evidence="4" id="KW-0732">Signal</keyword>
<keyword evidence="2" id="KW-0442">Lipid degradation</keyword>
<evidence type="ECO:0000259" key="5">
    <source>
        <dbReference type="Pfam" id="PF04083"/>
    </source>
</evidence>
<comment type="similarity">
    <text evidence="1 2">Belongs to the AB hydrolase superfamily. Lipase family.</text>
</comment>
<evidence type="ECO:0000256" key="4">
    <source>
        <dbReference type="SAM" id="SignalP"/>
    </source>
</evidence>
<gene>
    <name evidence="6" type="ORF">LTRI10_LOCUS46929</name>
</gene>
<evidence type="ECO:0000256" key="2">
    <source>
        <dbReference type="PIRNR" id="PIRNR000862"/>
    </source>
</evidence>
<reference evidence="6 7" key="1">
    <citation type="submission" date="2024-04" db="EMBL/GenBank/DDBJ databases">
        <authorList>
            <person name="Fracassetti M."/>
        </authorList>
    </citation>
    <scope>NUCLEOTIDE SEQUENCE [LARGE SCALE GENOMIC DNA]</scope>
</reference>
<feature type="domain" description="Partial AB-hydrolase lipase" evidence="5">
    <location>
        <begin position="49"/>
        <end position="107"/>
    </location>
</feature>
<accession>A0AAV2G9A7</accession>
<protein>
    <recommendedName>
        <fullName evidence="2">Lipase</fullName>
    </recommendedName>
</protein>
<dbReference type="PIRSF" id="PIRSF000862">
    <property type="entry name" value="Steryl_ester_lip"/>
    <property type="match status" value="1"/>
</dbReference>
<dbReference type="InterPro" id="IPR006693">
    <property type="entry name" value="AB_hydrolase_lipase"/>
</dbReference>
<keyword evidence="2" id="KW-0378">Hydrolase</keyword>
<dbReference type="Gene3D" id="3.40.50.1820">
    <property type="entry name" value="alpha/beta hydrolase"/>
    <property type="match status" value="1"/>
</dbReference>
<evidence type="ECO:0000256" key="1">
    <source>
        <dbReference type="ARBA" id="ARBA00010701"/>
    </source>
</evidence>
<keyword evidence="2" id="KW-0443">Lipid metabolism</keyword>
<name>A0AAV2G9A7_9ROSI</name>
<organism evidence="6 7">
    <name type="scientific">Linum trigynum</name>
    <dbReference type="NCBI Taxonomy" id="586398"/>
    <lineage>
        <taxon>Eukaryota</taxon>
        <taxon>Viridiplantae</taxon>
        <taxon>Streptophyta</taxon>
        <taxon>Embryophyta</taxon>
        <taxon>Tracheophyta</taxon>
        <taxon>Spermatophyta</taxon>
        <taxon>Magnoliopsida</taxon>
        <taxon>eudicotyledons</taxon>
        <taxon>Gunneridae</taxon>
        <taxon>Pentapetalae</taxon>
        <taxon>rosids</taxon>
        <taxon>fabids</taxon>
        <taxon>Malpighiales</taxon>
        <taxon>Linaceae</taxon>
        <taxon>Linum</taxon>
    </lineage>
</organism>
<dbReference type="Pfam" id="PF04083">
    <property type="entry name" value="Abhydro_lipase"/>
    <property type="match status" value="1"/>
</dbReference>
<dbReference type="GO" id="GO:0016788">
    <property type="term" value="F:hydrolase activity, acting on ester bonds"/>
    <property type="evidence" value="ECO:0007669"/>
    <property type="project" value="InterPro"/>
</dbReference>
<dbReference type="AlphaFoldDB" id="A0AAV2G9A7"/>
<feature type="active site" description="Charge relay system" evidence="3">
    <location>
        <position position="385"/>
    </location>
</feature>
<dbReference type="InterPro" id="IPR029058">
    <property type="entry name" value="AB_hydrolase_fold"/>
</dbReference>
<dbReference type="GO" id="GO:0016042">
    <property type="term" value="P:lipid catabolic process"/>
    <property type="evidence" value="ECO:0007669"/>
    <property type="project" value="UniProtKB-KW"/>
</dbReference>